<gene>
    <name evidence="5" type="ORF">SAMN05444959_11247</name>
</gene>
<dbReference type="CDD" id="cd05013">
    <property type="entry name" value="SIS_RpiR"/>
    <property type="match status" value="1"/>
</dbReference>
<dbReference type="RefSeq" id="WP_089345151.1">
    <property type="nucleotide sequence ID" value="NZ_CP067130.1"/>
</dbReference>
<dbReference type="PANTHER" id="PTHR30514">
    <property type="entry name" value="GLUCOKINASE"/>
    <property type="match status" value="1"/>
</dbReference>
<dbReference type="GO" id="GO:0003677">
    <property type="term" value="F:DNA binding"/>
    <property type="evidence" value="ECO:0007669"/>
    <property type="project" value="UniProtKB-KW"/>
</dbReference>
<dbReference type="Pfam" id="PF01418">
    <property type="entry name" value="HTH_6"/>
    <property type="match status" value="1"/>
</dbReference>
<dbReference type="OrthoDB" id="3574600at2"/>
<dbReference type="InterPro" id="IPR035472">
    <property type="entry name" value="RpiR-like_SIS"/>
</dbReference>
<dbReference type="Proteomes" id="UP000198307">
    <property type="component" value="Unassembled WGS sequence"/>
</dbReference>
<evidence type="ECO:0000256" key="2">
    <source>
        <dbReference type="ARBA" id="ARBA00023125"/>
    </source>
</evidence>
<sequence>MPDKTPPQDHEELIRLIHDRHDAMSRAYQRIGLFLTQNPHDVAVLTASAMAKRCGLHASSLVRFAQSLGYRGFKDLQLLFQKHLAATVPGFVTRVAALEDAFPTSPGHPQEGFLRDQVLRDIASLQLLLEDIDGPGMALAAEMLVQAEVIHLIGQLHGRPVVDLLRQELIMLGKRCVLLDGGGGLAGCMAQTIGHKDVLLAVSLQSPASELAEIVQEAGRKGRAIIAITDGSLSPLGKWARVIFPVPSRDARFPHALAAPICLTQALAAAVAARMQNDARTGTFRA</sequence>
<evidence type="ECO:0000259" key="4">
    <source>
        <dbReference type="PROSITE" id="PS51071"/>
    </source>
</evidence>
<dbReference type="InterPro" id="IPR001347">
    <property type="entry name" value="SIS_dom"/>
</dbReference>
<keyword evidence="1" id="KW-0805">Transcription regulation</keyword>
<dbReference type="Pfam" id="PF01380">
    <property type="entry name" value="SIS"/>
    <property type="match status" value="1"/>
</dbReference>
<keyword evidence="6" id="KW-1185">Reference proteome</keyword>
<dbReference type="AlphaFoldDB" id="A0A239Q082"/>
<dbReference type="PANTHER" id="PTHR30514:SF18">
    <property type="entry name" value="RPIR-FAMILY TRANSCRIPTIONAL REGULATOR"/>
    <property type="match status" value="1"/>
</dbReference>
<evidence type="ECO:0000313" key="6">
    <source>
        <dbReference type="Proteomes" id="UP000198307"/>
    </source>
</evidence>
<proteinExistence type="predicted"/>
<dbReference type="Gene3D" id="3.40.50.10490">
    <property type="entry name" value="Glucose-6-phosphate isomerase like protein, domain 1"/>
    <property type="match status" value="1"/>
</dbReference>
<evidence type="ECO:0000313" key="5">
    <source>
        <dbReference type="EMBL" id="SNT75626.1"/>
    </source>
</evidence>
<dbReference type="GO" id="GO:1901135">
    <property type="term" value="P:carbohydrate derivative metabolic process"/>
    <property type="evidence" value="ECO:0007669"/>
    <property type="project" value="InterPro"/>
</dbReference>
<accession>A0A239Q082</accession>
<dbReference type="EMBL" id="FZQB01000012">
    <property type="protein sequence ID" value="SNT75626.1"/>
    <property type="molecule type" value="Genomic_DNA"/>
</dbReference>
<reference evidence="5 6" key="1">
    <citation type="submission" date="2017-07" db="EMBL/GenBank/DDBJ databases">
        <authorList>
            <person name="Sun Z.S."/>
            <person name="Albrecht U."/>
            <person name="Echele G."/>
            <person name="Lee C.C."/>
        </authorList>
    </citation>
    <scope>NUCLEOTIDE SEQUENCE [LARGE SCALE GENOMIC DNA]</scope>
    <source>
        <strain evidence="5 6">DSM 14827</strain>
    </source>
</reference>
<feature type="domain" description="HTH rpiR-type" evidence="4">
    <location>
        <begin position="11"/>
        <end position="87"/>
    </location>
</feature>
<organism evidence="5 6">
    <name type="scientific">Paracoccus seriniphilus</name>
    <dbReference type="NCBI Taxonomy" id="184748"/>
    <lineage>
        <taxon>Bacteria</taxon>
        <taxon>Pseudomonadati</taxon>
        <taxon>Pseudomonadota</taxon>
        <taxon>Alphaproteobacteria</taxon>
        <taxon>Rhodobacterales</taxon>
        <taxon>Paracoccaceae</taxon>
        <taxon>Paracoccus</taxon>
    </lineage>
</organism>
<protein>
    <submittedName>
        <fullName evidence="5">Transcriptional regulator, RpiR family</fullName>
    </submittedName>
</protein>
<keyword evidence="2" id="KW-0238">DNA-binding</keyword>
<dbReference type="InterPro" id="IPR047640">
    <property type="entry name" value="RpiR-like"/>
</dbReference>
<dbReference type="SUPFAM" id="SSF53697">
    <property type="entry name" value="SIS domain"/>
    <property type="match status" value="1"/>
</dbReference>
<evidence type="ECO:0000256" key="1">
    <source>
        <dbReference type="ARBA" id="ARBA00023015"/>
    </source>
</evidence>
<dbReference type="GO" id="GO:0097367">
    <property type="term" value="F:carbohydrate derivative binding"/>
    <property type="evidence" value="ECO:0007669"/>
    <property type="project" value="InterPro"/>
</dbReference>
<dbReference type="InterPro" id="IPR046348">
    <property type="entry name" value="SIS_dom_sf"/>
</dbReference>
<name>A0A239Q082_9RHOB</name>
<dbReference type="Gene3D" id="1.10.10.10">
    <property type="entry name" value="Winged helix-like DNA-binding domain superfamily/Winged helix DNA-binding domain"/>
    <property type="match status" value="1"/>
</dbReference>
<dbReference type="InterPro" id="IPR000281">
    <property type="entry name" value="HTH_RpiR"/>
</dbReference>
<dbReference type="GO" id="GO:0003700">
    <property type="term" value="F:DNA-binding transcription factor activity"/>
    <property type="evidence" value="ECO:0007669"/>
    <property type="project" value="InterPro"/>
</dbReference>
<dbReference type="InterPro" id="IPR009057">
    <property type="entry name" value="Homeodomain-like_sf"/>
</dbReference>
<dbReference type="InterPro" id="IPR036388">
    <property type="entry name" value="WH-like_DNA-bd_sf"/>
</dbReference>
<dbReference type="SUPFAM" id="SSF46689">
    <property type="entry name" value="Homeodomain-like"/>
    <property type="match status" value="1"/>
</dbReference>
<evidence type="ECO:0000256" key="3">
    <source>
        <dbReference type="ARBA" id="ARBA00023163"/>
    </source>
</evidence>
<dbReference type="PROSITE" id="PS51071">
    <property type="entry name" value="HTH_RPIR"/>
    <property type="match status" value="1"/>
</dbReference>
<keyword evidence="3" id="KW-0804">Transcription</keyword>